<dbReference type="PANTHER" id="PTHR10344">
    <property type="entry name" value="THYMIDYLATE KINASE"/>
    <property type="match status" value="1"/>
</dbReference>
<keyword evidence="3" id="KW-0067">ATP-binding</keyword>
<dbReference type="InterPro" id="IPR027417">
    <property type="entry name" value="P-loop_NTPase"/>
</dbReference>
<dbReference type="Gene3D" id="3.40.50.300">
    <property type="entry name" value="P-loop containing nucleotide triphosphate hydrolases"/>
    <property type="match status" value="1"/>
</dbReference>
<evidence type="ECO:0000256" key="1">
    <source>
        <dbReference type="ARBA" id="ARBA00009776"/>
    </source>
</evidence>
<reference evidence="5 6" key="1">
    <citation type="journal article" date="2016" name="Nat. Commun.">
        <title>Thousands of microbial genomes shed light on interconnected biogeochemical processes in an aquifer system.</title>
        <authorList>
            <person name="Anantharaman K."/>
            <person name="Brown C.T."/>
            <person name="Hug L.A."/>
            <person name="Sharon I."/>
            <person name="Castelle C.J."/>
            <person name="Probst A.J."/>
            <person name="Thomas B.C."/>
            <person name="Singh A."/>
            <person name="Wilkins M.J."/>
            <person name="Karaoz U."/>
            <person name="Brodie E.L."/>
            <person name="Williams K.H."/>
            <person name="Hubbard S.S."/>
            <person name="Banfield J.F."/>
        </authorList>
    </citation>
    <scope>NUCLEOTIDE SEQUENCE [LARGE SCALE GENOMIC DNA]</scope>
</reference>
<sequence length="209" mass="23970">MNETHRGKFISIHGIDGTGKTTTTQEVVRKLSEDGIPVINYDTHKETINNPHEQAKNKIDRSGSLEEKLAVYLESMMFHSAEIDRLLSQGFHVVKSRYLDDIKAHFSQLGIPKEKVKEFELKFPMVQPDLKVILILDETERRKRIDMRGILDDRDVEEKTSETRLGFLEDYLFKAAKEAPVGSVLHIDTSMNSVNEVVKKIVDHLLKDL</sequence>
<accession>A0A1F6WB58</accession>
<dbReference type="GO" id="GO:0006227">
    <property type="term" value="P:dUDP biosynthetic process"/>
    <property type="evidence" value="ECO:0007669"/>
    <property type="project" value="TreeGrafter"/>
</dbReference>
<organism evidence="5 6">
    <name type="scientific">Candidatus Nomurabacteria bacterium RIFCSPHIGHO2_12_FULL_37_29</name>
    <dbReference type="NCBI Taxonomy" id="1801759"/>
    <lineage>
        <taxon>Bacteria</taxon>
        <taxon>Candidatus Nomuraibacteriota</taxon>
    </lineage>
</organism>
<dbReference type="PANTHER" id="PTHR10344:SF4">
    <property type="entry name" value="UMP-CMP KINASE 2, MITOCHONDRIAL"/>
    <property type="match status" value="1"/>
</dbReference>
<comment type="caution">
    <text evidence="5">The sequence shown here is derived from an EMBL/GenBank/DDBJ whole genome shotgun (WGS) entry which is preliminary data.</text>
</comment>
<gene>
    <name evidence="5" type="ORF">A3F19_00270</name>
</gene>
<proteinExistence type="inferred from homology"/>
<dbReference type="AlphaFoldDB" id="A0A1F6WB58"/>
<dbReference type="GO" id="GO:0005524">
    <property type="term" value="F:ATP binding"/>
    <property type="evidence" value="ECO:0007669"/>
    <property type="project" value="UniProtKB-KW"/>
</dbReference>
<feature type="domain" description="Thymidylate kinase-like" evidence="4">
    <location>
        <begin position="12"/>
        <end position="201"/>
    </location>
</feature>
<dbReference type="GO" id="GO:0006235">
    <property type="term" value="P:dTTP biosynthetic process"/>
    <property type="evidence" value="ECO:0007669"/>
    <property type="project" value="TreeGrafter"/>
</dbReference>
<dbReference type="GO" id="GO:0004798">
    <property type="term" value="F:dTMP kinase activity"/>
    <property type="evidence" value="ECO:0007669"/>
    <property type="project" value="TreeGrafter"/>
</dbReference>
<comment type="similarity">
    <text evidence="1">Belongs to the thymidylate kinase family.</text>
</comment>
<dbReference type="SUPFAM" id="SSF52540">
    <property type="entry name" value="P-loop containing nucleoside triphosphate hydrolases"/>
    <property type="match status" value="1"/>
</dbReference>
<evidence type="ECO:0000259" key="4">
    <source>
        <dbReference type="Pfam" id="PF02223"/>
    </source>
</evidence>
<dbReference type="EMBL" id="MFUJ01000025">
    <property type="protein sequence ID" value="OGI79139.1"/>
    <property type="molecule type" value="Genomic_DNA"/>
</dbReference>
<protein>
    <recommendedName>
        <fullName evidence="4">Thymidylate kinase-like domain-containing protein</fullName>
    </recommendedName>
</protein>
<name>A0A1F6WB58_9BACT</name>
<dbReference type="GO" id="GO:0005737">
    <property type="term" value="C:cytoplasm"/>
    <property type="evidence" value="ECO:0007669"/>
    <property type="project" value="TreeGrafter"/>
</dbReference>
<evidence type="ECO:0000256" key="3">
    <source>
        <dbReference type="ARBA" id="ARBA00022840"/>
    </source>
</evidence>
<keyword evidence="2" id="KW-0547">Nucleotide-binding</keyword>
<dbReference type="InterPro" id="IPR039430">
    <property type="entry name" value="Thymidylate_kin-like_dom"/>
</dbReference>
<dbReference type="Pfam" id="PF02223">
    <property type="entry name" value="Thymidylate_kin"/>
    <property type="match status" value="1"/>
</dbReference>
<evidence type="ECO:0000313" key="5">
    <source>
        <dbReference type="EMBL" id="OGI79139.1"/>
    </source>
</evidence>
<dbReference type="Proteomes" id="UP000177052">
    <property type="component" value="Unassembled WGS sequence"/>
</dbReference>
<evidence type="ECO:0000313" key="6">
    <source>
        <dbReference type="Proteomes" id="UP000177052"/>
    </source>
</evidence>
<dbReference type="GO" id="GO:0006233">
    <property type="term" value="P:dTDP biosynthetic process"/>
    <property type="evidence" value="ECO:0007669"/>
    <property type="project" value="TreeGrafter"/>
</dbReference>
<evidence type="ECO:0000256" key="2">
    <source>
        <dbReference type="ARBA" id="ARBA00022741"/>
    </source>
</evidence>